<reference evidence="1 2" key="1">
    <citation type="journal article" date="2014" name="Virol. J.">
        <title>First genome sequences of Achromobacter phages reveal new members of the N4 family.</title>
        <authorList>
            <person name="Wittmann J."/>
            <person name="Dreiseikelmann B."/>
            <person name="Rohde M."/>
            <person name="Meier-Kolthoff J.P."/>
            <person name="Bunk B."/>
            <person name="Rohde C."/>
        </authorList>
    </citation>
    <scope>NUCLEOTIDE SEQUENCE [LARGE SCALE GENOMIC DNA]</scope>
</reference>
<dbReference type="EMBL" id="KF787094">
    <property type="protein sequence ID" value="AHC56519.1"/>
    <property type="molecule type" value="Genomic_DNA"/>
</dbReference>
<evidence type="ECO:0000313" key="2">
    <source>
        <dbReference type="Proteomes" id="UP000018886"/>
    </source>
</evidence>
<name>V9SHK1_9CAUD</name>
<dbReference type="Proteomes" id="UP000018886">
    <property type="component" value="Segment"/>
</dbReference>
<protein>
    <submittedName>
        <fullName evidence="1">Uncharacterized protein</fullName>
    </submittedName>
</protein>
<gene>
    <name evidence="1" type="ORF">JJJA_0003</name>
</gene>
<proteinExistence type="predicted"/>
<accession>V9SHK1</accession>
<sequence>MYSKFLVTLMKRGRLIRIEIHIHNNNLDDKVEIFEDLHPGWECITDEDITEILDY</sequence>
<organism evidence="1 2">
    <name type="scientific">Achromobacter phage JWDelta</name>
    <dbReference type="NCBI Taxonomy" id="1416008"/>
    <lineage>
        <taxon>Viruses</taxon>
        <taxon>Duplodnaviria</taxon>
        <taxon>Heunggongvirae</taxon>
        <taxon>Uroviricota</taxon>
        <taxon>Caudoviricetes</taxon>
        <taxon>Schitoviridae</taxon>
        <taxon>Rothmandenesvirinae</taxon>
        <taxon>Jwalphavirus</taxon>
        <taxon>Jwalphavirus jwalpha</taxon>
    </lineage>
</organism>
<evidence type="ECO:0000313" key="1">
    <source>
        <dbReference type="EMBL" id="AHC56519.1"/>
    </source>
</evidence>